<dbReference type="OrthoDB" id="3631417at2759"/>
<name>A0A6A6C9T0_ZASCE</name>
<protein>
    <recommendedName>
        <fullName evidence="3">F-box domain-containing protein</fullName>
    </recommendedName>
</protein>
<organism evidence="1 2">
    <name type="scientific">Zasmidium cellare ATCC 36951</name>
    <dbReference type="NCBI Taxonomy" id="1080233"/>
    <lineage>
        <taxon>Eukaryota</taxon>
        <taxon>Fungi</taxon>
        <taxon>Dikarya</taxon>
        <taxon>Ascomycota</taxon>
        <taxon>Pezizomycotina</taxon>
        <taxon>Dothideomycetes</taxon>
        <taxon>Dothideomycetidae</taxon>
        <taxon>Mycosphaerellales</taxon>
        <taxon>Mycosphaerellaceae</taxon>
        <taxon>Zasmidium</taxon>
    </lineage>
</organism>
<evidence type="ECO:0000313" key="1">
    <source>
        <dbReference type="EMBL" id="KAF2162409.1"/>
    </source>
</evidence>
<evidence type="ECO:0008006" key="3">
    <source>
        <dbReference type="Google" id="ProtNLM"/>
    </source>
</evidence>
<evidence type="ECO:0000313" key="2">
    <source>
        <dbReference type="Proteomes" id="UP000799537"/>
    </source>
</evidence>
<accession>A0A6A6C9T0</accession>
<reference evidence="1" key="1">
    <citation type="journal article" date="2020" name="Stud. Mycol.">
        <title>101 Dothideomycetes genomes: a test case for predicting lifestyles and emergence of pathogens.</title>
        <authorList>
            <person name="Haridas S."/>
            <person name="Albert R."/>
            <person name="Binder M."/>
            <person name="Bloem J."/>
            <person name="Labutti K."/>
            <person name="Salamov A."/>
            <person name="Andreopoulos B."/>
            <person name="Baker S."/>
            <person name="Barry K."/>
            <person name="Bills G."/>
            <person name="Bluhm B."/>
            <person name="Cannon C."/>
            <person name="Castanera R."/>
            <person name="Culley D."/>
            <person name="Daum C."/>
            <person name="Ezra D."/>
            <person name="Gonzalez J."/>
            <person name="Henrissat B."/>
            <person name="Kuo A."/>
            <person name="Liang C."/>
            <person name="Lipzen A."/>
            <person name="Lutzoni F."/>
            <person name="Magnuson J."/>
            <person name="Mondo S."/>
            <person name="Nolan M."/>
            <person name="Ohm R."/>
            <person name="Pangilinan J."/>
            <person name="Park H.-J."/>
            <person name="Ramirez L."/>
            <person name="Alfaro M."/>
            <person name="Sun H."/>
            <person name="Tritt A."/>
            <person name="Yoshinaga Y."/>
            <person name="Zwiers L.-H."/>
            <person name="Turgeon B."/>
            <person name="Goodwin S."/>
            <person name="Spatafora J."/>
            <person name="Crous P."/>
            <person name="Grigoriev I."/>
        </authorList>
    </citation>
    <scope>NUCLEOTIDE SEQUENCE</scope>
    <source>
        <strain evidence="1">ATCC 36951</strain>
    </source>
</reference>
<dbReference type="EMBL" id="ML993613">
    <property type="protein sequence ID" value="KAF2162409.1"/>
    <property type="molecule type" value="Genomic_DNA"/>
</dbReference>
<dbReference type="RefSeq" id="XP_033663298.1">
    <property type="nucleotide sequence ID" value="XM_033808388.1"/>
</dbReference>
<gene>
    <name evidence="1" type="ORF">M409DRAFT_27034</name>
</gene>
<dbReference type="AlphaFoldDB" id="A0A6A6C9T0"/>
<proteinExistence type="predicted"/>
<dbReference type="GeneID" id="54561660"/>
<sequence>MATAKDKVFATPELLEAILLEVDDMQTLLLSQRVDKTFKAAIDSSIHFQRALWFKPMPSTASLPRDKVLRNSLIGKFRRRLGIERMVQGSFQRLHDDGSESEVDFEWKSTKIITLSVIKRRKGSWRKMLPFQPGLATETWLVGTPFGHLRYMPEKWDDDTVHYWKIDFHPPIAGVIGLCGRYMNLGEPSQALTMGEVFDPADARATSLKRACMKSLCDELRGKYGQISASVERWWMSEREEEQGVVNWPPGWDKEAAWVLD</sequence>
<dbReference type="Proteomes" id="UP000799537">
    <property type="component" value="Unassembled WGS sequence"/>
</dbReference>
<keyword evidence="2" id="KW-1185">Reference proteome</keyword>